<feature type="region of interest" description="Disordered" evidence="1">
    <location>
        <begin position="38"/>
        <end position="72"/>
    </location>
</feature>
<dbReference type="EMBL" id="LGST01000002">
    <property type="protein sequence ID" value="KNE02650.1"/>
    <property type="molecule type" value="Genomic_DNA"/>
</dbReference>
<proteinExistence type="predicted"/>
<gene>
    <name evidence="2" type="ORF">QG37_00022</name>
</gene>
<sequence length="72" mass="8281">MPGRPLRFSGQEIPHNAESKFAILPIVTWAPARRLLGSSSRREGSLAENRVGTRKRAWKEKEKERNLQNKLQ</sequence>
<protein>
    <submittedName>
        <fullName evidence="2">Uncharacterized protein</fullName>
    </submittedName>
</protein>
<name>A0A0L0P8W1_CANAR</name>
<accession>A0A0L0P8W1</accession>
<dbReference type="VEuPathDB" id="FungiDB:QG37_00022"/>
<comment type="caution">
    <text evidence="2">The sequence shown here is derived from an EMBL/GenBank/DDBJ whole genome shotgun (WGS) entry which is preliminary data.</text>
</comment>
<dbReference type="AlphaFoldDB" id="A0A0L0P8W1"/>
<dbReference type="Proteomes" id="UP000037122">
    <property type="component" value="Unassembled WGS sequence"/>
</dbReference>
<evidence type="ECO:0000256" key="1">
    <source>
        <dbReference type="SAM" id="MobiDB-lite"/>
    </source>
</evidence>
<evidence type="ECO:0000313" key="3">
    <source>
        <dbReference type="Proteomes" id="UP000037122"/>
    </source>
</evidence>
<organism evidence="2 3">
    <name type="scientific">Candidozyma auris</name>
    <name type="common">Yeast</name>
    <name type="synonym">Candida auris</name>
    <dbReference type="NCBI Taxonomy" id="498019"/>
    <lineage>
        <taxon>Eukaryota</taxon>
        <taxon>Fungi</taxon>
        <taxon>Dikarya</taxon>
        <taxon>Ascomycota</taxon>
        <taxon>Saccharomycotina</taxon>
        <taxon>Pichiomycetes</taxon>
        <taxon>Metschnikowiaceae</taxon>
        <taxon>Candidozyma</taxon>
    </lineage>
</organism>
<evidence type="ECO:0000313" key="2">
    <source>
        <dbReference type="EMBL" id="KNE02650.1"/>
    </source>
</evidence>
<feature type="compositionally biased region" description="Basic and acidic residues" evidence="1">
    <location>
        <begin position="59"/>
        <end position="72"/>
    </location>
</feature>
<reference evidence="3" key="1">
    <citation type="journal article" date="2015" name="BMC Genomics">
        <title>Draft genome of a commonly misdiagnosed multidrug resistant pathogen Candida auris.</title>
        <authorList>
            <person name="Chatterjee S."/>
            <person name="Alampalli S.V."/>
            <person name="Nageshan R.K."/>
            <person name="Chettiar S.T."/>
            <person name="Joshi S."/>
            <person name="Tatu U.S."/>
        </authorList>
    </citation>
    <scope>NUCLEOTIDE SEQUENCE [LARGE SCALE GENOMIC DNA]</scope>
    <source>
        <strain evidence="3">6684</strain>
    </source>
</reference>